<comment type="caution">
    <text evidence="1">The sequence shown here is derived from an EMBL/GenBank/DDBJ whole genome shotgun (WGS) entry which is preliminary data.</text>
</comment>
<dbReference type="EMBL" id="MVGT01004390">
    <property type="protein sequence ID" value="OUZ99832.1"/>
    <property type="molecule type" value="Genomic_DNA"/>
</dbReference>
<dbReference type="Proteomes" id="UP000195402">
    <property type="component" value="Unassembled WGS sequence"/>
</dbReference>
<dbReference type="PANTHER" id="PTHR36324:SF1">
    <property type="entry name" value="OS09G0460100 PROTEIN"/>
    <property type="match status" value="1"/>
</dbReference>
<accession>A0A200PNQ5</accession>
<protein>
    <submittedName>
        <fullName evidence="1">Uncharacterized protein</fullName>
    </submittedName>
</protein>
<gene>
    <name evidence="1" type="ORF">BVC80_9065g110</name>
</gene>
<evidence type="ECO:0000313" key="2">
    <source>
        <dbReference type="Proteomes" id="UP000195402"/>
    </source>
</evidence>
<evidence type="ECO:0000313" key="1">
    <source>
        <dbReference type="EMBL" id="OUZ99832.1"/>
    </source>
</evidence>
<name>A0A200PNQ5_MACCD</name>
<organism evidence="1 2">
    <name type="scientific">Macleaya cordata</name>
    <name type="common">Five-seeded plume-poppy</name>
    <name type="synonym">Bocconia cordata</name>
    <dbReference type="NCBI Taxonomy" id="56857"/>
    <lineage>
        <taxon>Eukaryota</taxon>
        <taxon>Viridiplantae</taxon>
        <taxon>Streptophyta</taxon>
        <taxon>Embryophyta</taxon>
        <taxon>Tracheophyta</taxon>
        <taxon>Spermatophyta</taxon>
        <taxon>Magnoliopsida</taxon>
        <taxon>Ranunculales</taxon>
        <taxon>Papaveraceae</taxon>
        <taxon>Papaveroideae</taxon>
        <taxon>Macleaya</taxon>
    </lineage>
</organism>
<proteinExistence type="predicted"/>
<dbReference type="OrthoDB" id="1930572at2759"/>
<dbReference type="STRING" id="56857.A0A200PNQ5"/>
<dbReference type="OMA" id="EAFSNCH"/>
<keyword evidence="2" id="KW-1185">Reference proteome</keyword>
<reference evidence="1 2" key="1">
    <citation type="journal article" date="2017" name="Mol. Plant">
        <title>The Genome of Medicinal Plant Macleaya cordata Provides New Insights into Benzylisoquinoline Alkaloids Metabolism.</title>
        <authorList>
            <person name="Liu X."/>
            <person name="Liu Y."/>
            <person name="Huang P."/>
            <person name="Ma Y."/>
            <person name="Qing Z."/>
            <person name="Tang Q."/>
            <person name="Cao H."/>
            <person name="Cheng P."/>
            <person name="Zheng Y."/>
            <person name="Yuan Z."/>
            <person name="Zhou Y."/>
            <person name="Liu J."/>
            <person name="Tang Z."/>
            <person name="Zhuo Y."/>
            <person name="Zhang Y."/>
            <person name="Yu L."/>
            <person name="Huang J."/>
            <person name="Yang P."/>
            <person name="Peng Q."/>
            <person name="Zhang J."/>
            <person name="Jiang W."/>
            <person name="Zhang Z."/>
            <person name="Lin K."/>
            <person name="Ro D.K."/>
            <person name="Chen X."/>
            <person name="Xiong X."/>
            <person name="Shang Y."/>
            <person name="Huang S."/>
            <person name="Zeng J."/>
        </authorList>
    </citation>
    <scope>NUCLEOTIDE SEQUENCE [LARGE SCALE GENOMIC DNA]</scope>
    <source>
        <strain evidence="2">cv. BLH2017</strain>
        <tissue evidence="1">Root</tissue>
    </source>
</reference>
<sequence length="246" mass="27844">MSFFAHEEEEPKHPSSKTFNLFRAAMKEAFGQCCAFRPSSSTLNIEEEYSVSDIDDEQEVVILAIRTRAMEAKLRRKKKGCSLTTQSFRWVLTPMNTTGELIISAPNPKLLEQQQQQQQQLGDNEEEQEDDDEKEFFFSAGSCFSRCSSASKEVFFSAGSCFSHCSSASREVFLSSARSCLSRCSSARVIDFSNVNGRRLIMEEFCHCEGWPFGLCRKAMLLPPLPKSPSESWSWRGAPHMVKTLK</sequence>
<dbReference type="InParanoid" id="A0A200PNQ5"/>
<dbReference type="AlphaFoldDB" id="A0A200PNQ5"/>
<dbReference type="PANTHER" id="PTHR36324">
    <property type="entry name" value="OS09G0460100 PROTEIN"/>
    <property type="match status" value="1"/>
</dbReference>